<proteinExistence type="predicted"/>
<evidence type="ECO:0000313" key="2">
    <source>
        <dbReference type="Proteomes" id="UP000626109"/>
    </source>
</evidence>
<protein>
    <submittedName>
        <fullName evidence="1">Uncharacterized protein</fullName>
    </submittedName>
</protein>
<dbReference type="Proteomes" id="UP000626109">
    <property type="component" value="Unassembled WGS sequence"/>
</dbReference>
<organism evidence="1 2">
    <name type="scientific">Polarella glacialis</name>
    <name type="common">Dinoflagellate</name>
    <dbReference type="NCBI Taxonomy" id="89957"/>
    <lineage>
        <taxon>Eukaryota</taxon>
        <taxon>Sar</taxon>
        <taxon>Alveolata</taxon>
        <taxon>Dinophyceae</taxon>
        <taxon>Suessiales</taxon>
        <taxon>Suessiaceae</taxon>
        <taxon>Polarella</taxon>
    </lineage>
</organism>
<comment type="caution">
    <text evidence="1">The sequence shown here is derived from an EMBL/GenBank/DDBJ whole genome shotgun (WGS) entry which is preliminary data.</text>
</comment>
<dbReference type="AlphaFoldDB" id="A0A813K386"/>
<dbReference type="EMBL" id="CAJNNW010027416">
    <property type="protein sequence ID" value="CAE8691352.1"/>
    <property type="molecule type" value="Genomic_DNA"/>
</dbReference>
<reference evidence="1" key="1">
    <citation type="submission" date="2021-02" db="EMBL/GenBank/DDBJ databases">
        <authorList>
            <person name="Dougan E. K."/>
            <person name="Rhodes N."/>
            <person name="Thang M."/>
            <person name="Chan C."/>
        </authorList>
    </citation>
    <scope>NUCLEOTIDE SEQUENCE</scope>
</reference>
<gene>
    <name evidence="1" type="ORF">PGLA2088_LOCUS27382</name>
</gene>
<name>A0A813K386_POLGL</name>
<sequence length="341" mass="37930">VLLTVVSAAHEQRMKAEAKATVQARSASDFQSAVSKLLSTIYDIVIELDEHMKILGRAETLAGFLLHGPHRQLQGSLFQDFMYDADDKADFERHLVEARTKPHSGHLQSLAIPVRLRLRDSSGNTLRVELLHAEFQDLNLNSHYLIGIRDITDGLPASHTLDPAMLADAFGAPPFQLPAARVIGAPRQNQNRIVKARRGTPATPPHGCFTSSLADISDTSQFALSQLMLPHFRPTSSEVVKASLVQILLRWNLDQTNSWCCSWHFVIYVAMSHLRMLQRGGCFSSHEVLAEWQCPRCGMMDESASAALYSFASKRCKWCETLDLADPETSEEAQDGEVEHS</sequence>
<evidence type="ECO:0000313" key="1">
    <source>
        <dbReference type="EMBL" id="CAE8691352.1"/>
    </source>
</evidence>
<accession>A0A813K386</accession>
<feature type="non-terminal residue" evidence="1">
    <location>
        <position position="341"/>
    </location>
</feature>